<dbReference type="InterPro" id="IPR050396">
    <property type="entry name" value="Glycosyltr_51/Transpeptidase"/>
</dbReference>
<dbReference type="GO" id="GO:0008360">
    <property type="term" value="P:regulation of cell shape"/>
    <property type="evidence" value="ECO:0007669"/>
    <property type="project" value="UniProtKB-KW"/>
</dbReference>
<protein>
    <recommendedName>
        <fullName evidence="11">peptidoglycan glycosyltransferase</fullName>
        <ecNumber evidence="11">2.4.99.28</ecNumber>
    </recommendedName>
</protein>
<keyword evidence="6" id="KW-0133">Cell shape</keyword>
<dbReference type="GO" id="GO:0071555">
    <property type="term" value="P:cell wall organization"/>
    <property type="evidence" value="ECO:0007669"/>
    <property type="project" value="UniProtKB-KW"/>
</dbReference>
<dbReference type="InterPro" id="IPR036950">
    <property type="entry name" value="PBP_transglycosylase"/>
</dbReference>
<dbReference type="InterPro" id="IPR001264">
    <property type="entry name" value="Glyco_trans_51"/>
</dbReference>
<keyword evidence="10" id="KW-0961">Cell wall biogenesis/degradation</keyword>
<evidence type="ECO:0000256" key="7">
    <source>
        <dbReference type="ARBA" id="ARBA00022984"/>
    </source>
</evidence>
<feature type="domain" description="Glycosyl transferase family 51" evidence="13">
    <location>
        <begin position="73"/>
        <end position="240"/>
    </location>
</feature>
<dbReference type="GO" id="GO:0005886">
    <property type="term" value="C:plasma membrane"/>
    <property type="evidence" value="ECO:0007669"/>
    <property type="project" value="UniProtKB-SubCell"/>
</dbReference>
<reference evidence="14" key="1">
    <citation type="journal article" date="2015" name="Nature">
        <title>Complex archaea that bridge the gap between prokaryotes and eukaryotes.</title>
        <authorList>
            <person name="Spang A."/>
            <person name="Saw J.H."/>
            <person name="Jorgensen S.L."/>
            <person name="Zaremba-Niedzwiedzka K."/>
            <person name="Martijn J."/>
            <person name="Lind A.E."/>
            <person name="van Eijk R."/>
            <person name="Schleper C."/>
            <person name="Guy L."/>
            <person name="Ettema T.J."/>
        </authorList>
    </citation>
    <scope>NUCLEOTIDE SEQUENCE</scope>
</reference>
<keyword evidence="8" id="KW-0472">Membrane</keyword>
<evidence type="ECO:0000256" key="8">
    <source>
        <dbReference type="ARBA" id="ARBA00023136"/>
    </source>
</evidence>
<dbReference type="InterPro" id="IPR023346">
    <property type="entry name" value="Lysozyme-like_dom_sf"/>
</dbReference>
<dbReference type="Pfam" id="PF00912">
    <property type="entry name" value="Transgly"/>
    <property type="match status" value="1"/>
</dbReference>
<dbReference type="SUPFAM" id="SSF53955">
    <property type="entry name" value="Lysozyme-like"/>
    <property type="match status" value="1"/>
</dbReference>
<keyword evidence="5" id="KW-0378">Hydrolase</keyword>
<proteinExistence type="predicted"/>
<dbReference type="GO" id="GO:0016787">
    <property type="term" value="F:hydrolase activity"/>
    <property type="evidence" value="ECO:0007669"/>
    <property type="project" value="UniProtKB-KW"/>
</dbReference>
<dbReference type="PANTHER" id="PTHR32282:SF11">
    <property type="entry name" value="PENICILLIN-BINDING PROTEIN 1B"/>
    <property type="match status" value="1"/>
</dbReference>
<accession>A0A0F9CR54</accession>
<gene>
    <name evidence="14" type="ORF">LCGC14_2370530</name>
</gene>
<dbReference type="GO" id="GO:0009252">
    <property type="term" value="P:peptidoglycan biosynthetic process"/>
    <property type="evidence" value="ECO:0007669"/>
    <property type="project" value="UniProtKB-KW"/>
</dbReference>
<dbReference type="Gene3D" id="1.10.3810.10">
    <property type="entry name" value="Biosynthetic peptidoglycan transglycosylase-like"/>
    <property type="match status" value="1"/>
</dbReference>
<evidence type="ECO:0000256" key="11">
    <source>
        <dbReference type="ARBA" id="ARBA00044770"/>
    </source>
</evidence>
<evidence type="ECO:0000256" key="9">
    <source>
        <dbReference type="ARBA" id="ARBA00023268"/>
    </source>
</evidence>
<sequence>MRKSSHKPRKTTLRRQTYITAAAAVLFFSALTASGIVYAALIIQQLPPLEHFSSRKVNESTKIYDRTGEVLLYEIFDEEKRTVIPFDAIPSSMKRATLAAEDDDFYNQPAFDWKAIIRAFIANIKEGRITQGGSTITQQLVKNVFLTSEKTITRKLKELILAIELESRHSKDEIFSAYLNQIPYGSNAYGVEAASQTFFGKPANELSLAESSLLAALPKAPSYFSPWGEHTQDLFQRQEYI</sequence>
<evidence type="ECO:0000313" key="14">
    <source>
        <dbReference type="EMBL" id="KKL28902.1"/>
    </source>
</evidence>
<feature type="non-terminal residue" evidence="14">
    <location>
        <position position="241"/>
    </location>
</feature>
<organism evidence="14">
    <name type="scientific">marine sediment metagenome</name>
    <dbReference type="NCBI Taxonomy" id="412755"/>
    <lineage>
        <taxon>unclassified sequences</taxon>
        <taxon>metagenomes</taxon>
        <taxon>ecological metagenomes</taxon>
    </lineage>
</organism>
<keyword evidence="7" id="KW-0573">Peptidoglycan synthesis</keyword>
<dbReference type="PANTHER" id="PTHR32282">
    <property type="entry name" value="BINDING PROTEIN TRANSPEPTIDASE, PUTATIVE-RELATED"/>
    <property type="match status" value="1"/>
</dbReference>
<comment type="catalytic activity">
    <reaction evidence="12">
        <text>[GlcNAc-(1-&gt;4)-Mur2Ac(oyl-L-Ala-gamma-D-Glu-L-Lys-D-Ala-D-Ala)](n)-di-trans,octa-cis-undecaprenyl diphosphate + beta-D-GlcNAc-(1-&gt;4)-Mur2Ac(oyl-L-Ala-gamma-D-Glu-L-Lys-D-Ala-D-Ala)-di-trans,octa-cis-undecaprenyl diphosphate = [GlcNAc-(1-&gt;4)-Mur2Ac(oyl-L-Ala-gamma-D-Glu-L-Lys-D-Ala-D-Ala)](n+1)-di-trans,octa-cis-undecaprenyl diphosphate + di-trans,octa-cis-undecaprenyl diphosphate + H(+)</text>
        <dbReference type="Rhea" id="RHEA:23708"/>
        <dbReference type="Rhea" id="RHEA-COMP:9602"/>
        <dbReference type="Rhea" id="RHEA-COMP:9603"/>
        <dbReference type="ChEBI" id="CHEBI:15378"/>
        <dbReference type="ChEBI" id="CHEBI:58405"/>
        <dbReference type="ChEBI" id="CHEBI:60033"/>
        <dbReference type="ChEBI" id="CHEBI:78435"/>
        <dbReference type="EC" id="2.4.99.28"/>
    </reaction>
</comment>
<comment type="subcellular location">
    <subcellularLocation>
        <location evidence="1">Cell membrane</location>
    </subcellularLocation>
</comment>
<evidence type="ECO:0000256" key="2">
    <source>
        <dbReference type="ARBA" id="ARBA00022475"/>
    </source>
</evidence>
<dbReference type="GO" id="GO:0008955">
    <property type="term" value="F:peptidoglycan glycosyltransferase activity"/>
    <property type="evidence" value="ECO:0007669"/>
    <property type="project" value="UniProtKB-EC"/>
</dbReference>
<dbReference type="FunFam" id="1.10.3810.10:FF:000001">
    <property type="entry name" value="Penicillin-binding protein 1A"/>
    <property type="match status" value="1"/>
</dbReference>
<evidence type="ECO:0000256" key="1">
    <source>
        <dbReference type="ARBA" id="ARBA00004236"/>
    </source>
</evidence>
<evidence type="ECO:0000256" key="12">
    <source>
        <dbReference type="ARBA" id="ARBA00049902"/>
    </source>
</evidence>
<evidence type="ECO:0000256" key="10">
    <source>
        <dbReference type="ARBA" id="ARBA00023316"/>
    </source>
</evidence>
<dbReference type="GO" id="GO:0030288">
    <property type="term" value="C:outer membrane-bounded periplasmic space"/>
    <property type="evidence" value="ECO:0007669"/>
    <property type="project" value="TreeGrafter"/>
</dbReference>
<dbReference type="EMBL" id="LAZR01034931">
    <property type="protein sequence ID" value="KKL28902.1"/>
    <property type="molecule type" value="Genomic_DNA"/>
</dbReference>
<name>A0A0F9CR54_9ZZZZ</name>
<evidence type="ECO:0000256" key="5">
    <source>
        <dbReference type="ARBA" id="ARBA00022801"/>
    </source>
</evidence>
<evidence type="ECO:0000259" key="13">
    <source>
        <dbReference type="Pfam" id="PF00912"/>
    </source>
</evidence>
<keyword evidence="9" id="KW-0511">Multifunctional enzyme</keyword>
<comment type="caution">
    <text evidence="14">The sequence shown here is derived from an EMBL/GenBank/DDBJ whole genome shotgun (WGS) entry which is preliminary data.</text>
</comment>
<dbReference type="AlphaFoldDB" id="A0A0F9CR54"/>
<dbReference type="EC" id="2.4.99.28" evidence="11"/>
<keyword evidence="4" id="KW-0808">Transferase</keyword>
<keyword evidence="3" id="KW-0328">Glycosyltransferase</keyword>
<evidence type="ECO:0000256" key="4">
    <source>
        <dbReference type="ARBA" id="ARBA00022679"/>
    </source>
</evidence>
<evidence type="ECO:0000256" key="6">
    <source>
        <dbReference type="ARBA" id="ARBA00022960"/>
    </source>
</evidence>
<keyword evidence="2" id="KW-1003">Cell membrane</keyword>
<evidence type="ECO:0000256" key="3">
    <source>
        <dbReference type="ARBA" id="ARBA00022676"/>
    </source>
</evidence>